<evidence type="ECO:0000256" key="1">
    <source>
        <dbReference type="ARBA" id="ARBA00022605"/>
    </source>
</evidence>
<reference key="1">
    <citation type="submission" date="2010-11" db="EMBL/GenBank/DDBJ databases">
        <title>The complete genome of Leadbetterella byssophila DSM 17132.</title>
        <authorList>
            <consortium name="US DOE Joint Genome Institute (JGI-PGF)"/>
            <person name="Lucas S."/>
            <person name="Copeland A."/>
            <person name="Lapidus A."/>
            <person name="Glavina del Rio T."/>
            <person name="Dalin E."/>
            <person name="Tice H."/>
            <person name="Bruce D."/>
            <person name="Goodwin L."/>
            <person name="Pitluck S."/>
            <person name="Kyrpides N."/>
            <person name="Mavromatis K."/>
            <person name="Ivanova N."/>
            <person name="Teshima H."/>
            <person name="Brettin T."/>
            <person name="Detter J.C."/>
            <person name="Han C."/>
            <person name="Tapia R."/>
            <person name="Land M."/>
            <person name="Hauser L."/>
            <person name="Markowitz V."/>
            <person name="Cheng J.-F."/>
            <person name="Hugenholtz P."/>
            <person name="Woyke T."/>
            <person name="Wu D."/>
            <person name="Tindall B."/>
            <person name="Pomrenke H.G."/>
            <person name="Brambilla E."/>
            <person name="Klenk H.-P."/>
            <person name="Eisen J.A."/>
        </authorList>
    </citation>
    <scope>NUCLEOTIDE SEQUENCE [LARGE SCALE GENOMIC DNA]</scope>
    <source>
        <strain>DSM 17132</strain>
    </source>
</reference>
<dbReference type="InterPro" id="IPR006005">
    <property type="entry name" value="Glut_synth_ssu1"/>
</dbReference>
<feature type="domain" description="Dihydroprymidine dehydrogenase" evidence="6">
    <location>
        <begin position="25"/>
        <end position="132"/>
    </location>
</feature>
<evidence type="ECO:0000313" key="8">
    <source>
        <dbReference type="Proteomes" id="UP000007435"/>
    </source>
</evidence>
<name>E4RXL8_LEAB4</name>
<evidence type="ECO:0000313" key="7">
    <source>
        <dbReference type="EMBL" id="ADQ17253.1"/>
    </source>
</evidence>
<dbReference type="AlphaFoldDB" id="E4RXL8"/>
<keyword evidence="3" id="KW-0314">Glutamate biosynthesis</keyword>
<dbReference type="GO" id="GO:0051536">
    <property type="term" value="F:iron-sulfur cluster binding"/>
    <property type="evidence" value="ECO:0007669"/>
    <property type="project" value="InterPro"/>
</dbReference>
<dbReference type="Gene3D" id="3.50.50.60">
    <property type="entry name" value="FAD/NAD(P)-binding domain"/>
    <property type="match status" value="3"/>
</dbReference>
<feature type="domain" description="FAD/NAD(P)-binding" evidence="5">
    <location>
        <begin position="146"/>
        <end position="474"/>
    </location>
</feature>
<dbReference type="Proteomes" id="UP000007435">
    <property type="component" value="Chromosome"/>
</dbReference>
<dbReference type="PANTHER" id="PTHR43100">
    <property type="entry name" value="GLUTAMATE SYNTHASE [NADPH] SMALL CHAIN"/>
    <property type="match status" value="1"/>
</dbReference>
<proteinExistence type="predicted"/>
<dbReference type="InterPro" id="IPR009051">
    <property type="entry name" value="Helical_ferredxn"/>
</dbReference>
<dbReference type="EMBL" id="CP002305">
    <property type="protein sequence ID" value="ADQ17253.1"/>
    <property type="molecule type" value="Genomic_DNA"/>
</dbReference>
<dbReference type="SUPFAM" id="SSF46548">
    <property type="entry name" value="alpha-helical ferredoxin"/>
    <property type="match status" value="1"/>
</dbReference>
<dbReference type="InterPro" id="IPR023753">
    <property type="entry name" value="FAD/NAD-binding_dom"/>
</dbReference>
<sequence>MMGKASGFLEIERKAAAKRSVAARKNDYKEVEEPYNPVQTQEQATRCMDCGVPFCHNGCPLGNNIPEFNDAVYEKNWKLAFEILDSTNNFPEFTGRICPAPCESACVLGINKDPVAIEYIEKSIAEKAFEEGWVNTKTPKKRKEQKVAVVGSGPAGLAAAAQLNKAGYQVTVFERADQIGGLLRYGIPDFKLEKYVIDRRVTLLEKEGVIFRTGVNVGQDISTRKLQEDFDAVLLTIGSTIPRTLDVKGKDLDGVHFAMDYLTQQNKRVALEEGYEGLDLGKNHAGEKYMKDDIRATGKRVVVIGGGDTGSDCVGTANRQGAVHVTQIAYGVQPPLDRDASTPWPLYEHKLRTSTSHEEGCERLWGVNTKAFIGDEEGKLKAIQLVNVSWKFEKGKRTLIEHPETERIVEAELALLAIGFSQPQAEGLVDDLNLKLDPRGNIITEEYKTSQKGVFAAGDCKRGQSLVVWAIHEGREAARAIDLYLSGQTLLEAKEIGMIHAEFKA</sequence>
<gene>
    <name evidence="7" type="ordered locus">Lbys_1542</name>
</gene>
<keyword evidence="2 7" id="KW-0560">Oxidoreductase</keyword>
<dbReference type="InterPro" id="IPR051394">
    <property type="entry name" value="Glutamate_Synthase"/>
</dbReference>
<dbReference type="Pfam" id="PF07992">
    <property type="entry name" value="Pyr_redox_2"/>
    <property type="match status" value="1"/>
</dbReference>
<keyword evidence="1" id="KW-0028">Amino-acid biosynthesis</keyword>
<organism evidence="7 8">
    <name type="scientific">Leadbetterella byssophila (strain DSM 17132 / JCM 16389 / KACC 11308 / NBRC 106382 / 4M15)</name>
    <dbReference type="NCBI Taxonomy" id="649349"/>
    <lineage>
        <taxon>Bacteria</taxon>
        <taxon>Pseudomonadati</taxon>
        <taxon>Bacteroidota</taxon>
        <taxon>Cytophagia</taxon>
        <taxon>Cytophagales</taxon>
        <taxon>Leadbetterellaceae</taxon>
        <taxon>Leadbetterella</taxon>
    </lineage>
</organism>
<dbReference type="GO" id="GO:0016639">
    <property type="term" value="F:oxidoreductase activity, acting on the CH-NH2 group of donors, NAD or NADP as acceptor"/>
    <property type="evidence" value="ECO:0007669"/>
    <property type="project" value="InterPro"/>
</dbReference>
<dbReference type="NCBIfam" id="TIGR01317">
    <property type="entry name" value="GOGAT_sm_gam"/>
    <property type="match status" value="1"/>
</dbReference>
<keyword evidence="8" id="KW-1185">Reference proteome</keyword>
<evidence type="ECO:0000256" key="4">
    <source>
        <dbReference type="ARBA" id="ARBA00029440"/>
    </source>
</evidence>
<protein>
    <submittedName>
        <fullName evidence="7">Glutamate synthase (NADH) small subunit</fullName>
        <ecNumber evidence="7">1.4.1.14</ecNumber>
    </submittedName>
</protein>
<dbReference type="EC" id="1.4.1.14" evidence="7"/>
<dbReference type="GO" id="GO:0016040">
    <property type="term" value="F:glutamate synthase (NADH) activity"/>
    <property type="evidence" value="ECO:0007669"/>
    <property type="project" value="UniProtKB-EC"/>
</dbReference>
<reference evidence="7 8" key="2">
    <citation type="journal article" date="2011" name="Stand. Genomic Sci.">
        <title>Complete genome sequence of Leadbetterella byssophila type strain (4M15).</title>
        <authorList>
            <person name="Abt B."/>
            <person name="Teshima H."/>
            <person name="Lucas S."/>
            <person name="Lapidus A."/>
            <person name="Del Rio T.G."/>
            <person name="Nolan M."/>
            <person name="Tice H."/>
            <person name="Cheng J.F."/>
            <person name="Pitluck S."/>
            <person name="Liolios K."/>
            <person name="Pagani I."/>
            <person name="Ivanova N."/>
            <person name="Mavromatis K."/>
            <person name="Pati A."/>
            <person name="Tapia R."/>
            <person name="Han C."/>
            <person name="Goodwin L."/>
            <person name="Chen A."/>
            <person name="Palaniappan K."/>
            <person name="Land M."/>
            <person name="Hauser L."/>
            <person name="Chang Y.J."/>
            <person name="Jeffries C.D."/>
            <person name="Rohde M."/>
            <person name="Goker M."/>
            <person name="Tindall B.J."/>
            <person name="Detter J.C."/>
            <person name="Woyke T."/>
            <person name="Bristow J."/>
            <person name="Eisen J.A."/>
            <person name="Markowitz V."/>
            <person name="Hugenholtz P."/>
            <person name="Klenk H.P."/>
            <person name="Kyrpides N.C."/>
        </authorList>
    </citation>
    <scope>NUCLEOTIDE SEQUENCE [LARGE SCALE GENOMIC DNA]</scope>
    <source>
        <strain evidence="8">DSM 17132 / JCM 16389 / KACC 11308 / NBRC 106382 / 4M15</strain>
    </source>
</reference>
<evidence type="ECO:0000259" key="6">
    <source>
        <dbReference type="Pfam" id="PF14691"/>
    </source>
</evidence>
<dbReference type="eggNOG" id="COG0493">
    <property type="taxonomic scope" value="Bacteria"/>
</dbReference>
<dbReference type="GO" id="GO:0006537">
    <property type="term" value="P:glutamate biosynthetic process"/>
    <property type="evidence" value="ECO:0007669"/>
    <property type="project" value="UniProtKB-KW"/>
</dbReference>
<comment type="pathway">
    <text evidence="4">Amino-acid biosynthesis.</text>
</comment>
<dbReference type="Gene3D" id="1.10.1060.10">
    <property type="entry name" value="Alpha-helical ferredoxin"/>
    <property type="match status" value="1"/>
</dbReference>
<evidence type="ECO:0000256" key="2">
    <source>
        <dbReference type="ARBA" id="ARBA00023002"/>
    </source>
</evidence>
<dbReference type="PRINTS" id="PR00419">
    <property type="entry name" value="ADXRDTASE"/>
</dbReference>
<dbReference type="SUPFAM" id="SSF51971">
    <property type="entry name" value="Nucleotide-binding domain"/>
    <property type="match status" value="2"/>
</dbReference>
<dbReference type="STRING" id="649349.Lbys_1542"/>
<dbReference type="Pfam" id="PF14691">
    <property type="entry name" value="Fer4_20"/>
    <property type="match status" value="1"/>
</dbReference>
<dbReference type="KEGG" id="lby:Lbys_1542"/>
<dbReference type="InterPro" id="IPR036188">
    <property type="entry name" value="FAD/NAD-bd_sf"/>
</dbReference>
<evidence type="ECO:0000259" key="5">
    <source>
        <dbReference type="Pfam" id="PF07992"/>
    </source>
</evidence>
<dbReference type="HOGENOM" id="CLU_000422_3_1_10"/>
<accession>E4RXL8</accession>
<dbReference type="InterPro" id="IPR028261">
    <property type="entry name" value="DPD_II"/>
</dbReference>
<evidence type="ECO:0000256" key="3">
    <source>
        <dbReference type="ARBA" id="ARBA00023164"/>
    </source>
</evidence>
<dbReference type="PANTHER" id="PTHR43100:SF1">
    <property type="entry name" value="GLUTAMATE SYNTHASE [NADPH] SMALL CHAIN"/>
    <property type="match status" value="1"/>
</dbReference>